<dbReference type="AlphaFoldDB" id="S4P6D6"/>
<accession>S4P6D6</accession>
<feature type="compositionally biased region" description="Basic residues" evidence="1">
    <location>
        <begin position="141"/>
        <end position="157"/>
    </location>
</feature>
<reference evidence="2" key="2">
    <citation type="submission" date="2013-05" db="EMBL/GenBank/DDBJ databases">
        <authorList>
            <person name="Carter J.-M."/>
            <person name="Baker S.C."/>
            <person name="Pink R."/>
            <person name="Carter D.R.F."/>
            <person name="Collins A."/>
            <person name="Tomlin J."/>
            <person name="Gibbs M."/>
            <person name="Breuker C.J."/>
        </authorList>
    </citation>
    <scope>NUCLEOTIDE SEQUENCE</scope>
    <source>
        <tissue evidence="2">Ovary</tissue>
    </source>
</reference>
<reference evidence="2" key="1">
    <citation type="journal article" date="2013" name="BMC Genomics">
        <title>Unscrambling butterfly oogenesis.</title>
        <authorList>
            <person name="Carter J.M."/>
            <person name="Baker S.C."/>
            <person name="Pink R."/>
            <person name="Carter D.R."/>
            <person name="Collins A."/>
            <person name="Tomlin J."/>
            <person name="Gibbs M."/>
            <person name="Breuker C.J."/>
        </authorList>
    </citation>
    <scope>NUCLEOTIDE SEQUENCE</scope>
    <source>
        <tissue evidence="2">Ovary</tissue>
    </source>
</reference>
<protein>
    <submittedName>
        <fullName evidence="2">Uncharacterized protein</fullName>
    </submittedName>
</protein>
<dbReference type="EMBL" id="GAIX01005089">
    <property type="protein sequence ID" value="JAA87471.1"/>
    <property type="molecule type" value="Transcribed_RNA"/>
</dbReference>
<proteinExistence type="predicted"/>
<sequence length="163" mass="17998">MQTIGSSATLGGYGRGSVMGTSGVCTGADLLRLGGPPRGWYPRQRHRPASTEHLDRITTSSKIATDLPIPWENSAAARKPLTLPPNLTPKFFQKSPREALRRVTSLLIRKGNNGKEKENSRSKEATSPAARSANGEEHPGQKQRKGFFRSLWKKSRHYSLEHP</sequence>
<feature type="compositionally biased region" description="Basic and acidic residues" evidence="1">
    <location>
        <begin position="113"/>
        <end position="124"/>
    </location>
</feature>
<organism evidence="2">
    <name type="scientific">Pararge aegeria</name>
    <name type="common">speckled wood butterfly</name>
    <dbReference type="NCBI Taxonomy" id="116150"/>
    <lineage>
        <taxon>Eukaryota</taxon>
        <taxon>Metazoa</taxon>
        <taxon>Ecdysozoa</taxon>
        <taxon>Arthropoda</taxon>
        <taxon>Hexapoda</taxon>
        <taxon>Insecta</taxon>
        <taxon>Pterygota</taxon>
        <taxon>Neoptera</taxon>
        <taxon>Endopterygota</taxon>
        <taxon>Lepidoptera</taxon>
        <taxon>Glossata</taxon>
        <taxon>Ditrysia</taxon>
        <taxon>Papilionoidea</taxon>
        <taxon>Nymphalidae</taxon>
        <taxon>Satyrinae</taxon>
        <taxon>Satyrini</taxon>
        <taxon>Parargina</taxon>
        <taxon>Pararge</taxon>
    </lineage>
</organism>
<evidence type="ECO:0000313" key="2">
    <source>
        <dbReference type="EMBL" id="JAA87471.1"/>
    </source>
</evidence>
<feature type="region of interest" description="Disordered" evidence="1">
    <location>
        <begin position="35"/>
        <end position="61"/>
    </location>
</feature>
<feature type="region of interest" description="Disordered" evidence="1">
    <location>
        <begin position="76"/>
        <end position="163"/>
    </location>
</feature>
<evidence type="ECO:0000256" key="1">
    <source>
        <dbReference type="SAM" id="MobiDB-lite"/>
    </source>
</evidence>
<name>S4P6D6_9NEOP</name>